<dbReference type="InterPro" id="IPR051044">
    <property type="entry name" value="MAG_DAG_Lipase"/>
</dbReference>
<keyword evidence="2" id="KW-0378">Hydrolase</keyword>
<dbReference type="Gene3D" id="3.40.50.1820">
    <property type="entry name" value="alpha/beta hydrolase"/>
    <property type="match status" value="1"/>
</dbReference>
<proteinExistence type="predicted"/>
<comment type="caution">
    <text evidence="2">The sequence shown here is derived from an EMBL/GenBank/DDBJ whole genome shotgun (WGS) entry which is preliminary data.</text>
</comment>
<name>A0A444B7F6_9MICO</name>
<feature type="domain" description="Serine aminopeptidase S33" evidence="1">
    <location>
        <begin position="27"/>
        <end position="290"/>
    </location>
</feature>
<organism evidence="2 3">
    <name type="scientific">Janibacter hoylei PVAS-1</name>
    <dbReference type="NCBI Taxonomy" id="1210046"/>
    <lineage>
        <taxon>Bacteria</taxon>
        <taxon>Bacillati</taxon>
        <taxon>Actinomycetota</taxon>
        <taxon>Actinomycetes</taxon>
        <taxon>Micrococcales</taxon>
        <taxon>Intrasporangiaceae</taxon>
        <taxon>Janibacter</taxon>
    </lineage>
</organism>
<dbReference type="RefSeq" id="WP_128277005.1">
    <property type="nucleotide sequence ID" value="NZ_PIPF01000005.1"/>
</dbReference>
<dbReference type="AlphaFoldDB" id="A0A444B7F6"/>
<dbReference type="Proteomes" id="UP000288711">
    <property type="component" value="Unassembled WGS sequence"/>
</dbReference>
<dbReference type="PANTHER" id="PTHR11614">
    <property type="entry name" value="PHOSPHOLIPASE-RELATED"/>
    <property type="match status" value="1"/>
</dbReference>
<protein>
    <submittedName>
        <fullName evidence="2">Alpha/beta hydrolase</fullName>
    </submittedName>
</protein>
<keyword evidence="3" id="KW-1185">Reference proteome</keyword>
<dbReference type="Pfam" id="PF12146">
    <property type="entry name" value="Hydrolase_4"/>
    <property type="match status" value="1"/>
</dbReference>
<dbReference type="SUPFAM" id="SSF53474">
    <property type="entry name" value="alpha/beta-Hydrolases"/>
    <property type="match status" value="1"/>
</dbReference>
<gene>
    <name evidence="2" type="ORF">CWN80_05825</name>
</gene>
<evidence type="ECO:0000259" key="1">
    <source>
        <dbReference type="Pfam" id="PF12146"/>
    </source>
</evidence>
<dbReference type="EMBL" id="PIPF01000005">
    <property type="protein sequence ID" value="RWU84331.1"/>
    <property type="molecule type" value="Genomic_DNA"/>
</dbReference>
<dbReference type="InterPro" id="IPR029058">
    <property type="entry name" value="AB_hydrolase_fold"/>
</dbReference>
<accession>A0A444B7F6</accession>
<evidence type="ECO:0000313" key="3">
    <source>
        <dbReference type="Proteomes" id="UP000288711"/>
    </source>
</evidence>
<evidence type="ECO:0000313" key="2">
    <source>
        <dbReference type="EMBL" id="RWU84331.1"/>
    </source>
</evidence>
<sequence>MRSETTTITSPQDGLPLFVRTWQPDGEAKGVVQMAHGMAEHSGRYERFAQALTDAGYAAWMHDHRGHGETSTEQEDRGYYADDHGWDTVVEDMHTVTRAIAEAHPGLPLFFFGHSMGSLLGRDYITRYGQDLVGAVLSGTAANPGLLGKVGQGLASVEARLRGRRHTSKLMDAMTFGAYNKPFKAEGEFGWLSRDRAEVRKYIDDPRCGEVFTSGFFADLLGGVNRLQGLAARVPHDLPLLVISGEQDPVGGKDGAGVRAAAEAFRAGGVEDVTLELFPGARHELLNETNRDEVTDLVIGWLDDHLPTKGE</sequence>
<reference evidence="2 3" key="1">
    <citation type="journal article" date="2009" name="Int. J. Syst. Evol. Microbiol.">
        <title>Janibacter hoylei sp. nov., Bacillus isronensis sp. nov. and Bacillus aryabhattai sp. nov., isolated from cryotubes used for collecting air from the upper atmosphere.</title>
        <authorList>
            <person name="Shivaji S."/>
            <person name="Chaturvedi P."/>
            <person name="Begum Z."/>
            <person name="Pindi P.K."/>
            <person name="Manorama R."/>
            <person name="Padmanaban D.A."/>
            <person name="Shouche Y.S."/>
            <person name="Pawar S."/>
            <person name="Vaishampayan P."/>
            <person name="Dutt C.B."/>
            <person name="Datta G.N."/>
            <person name="Manchanda R.K."/>
            <person name="Rao U.R."/>
            <person name="Bhargava P.M."/>
            <person name="Narlikar J.V."/>
        </authorList>
    </citation>
    <scope>NUCLEOTIDE SEQUENCE [LARGE SCALE GENOMIC DNA]</scope>
    <source>
        <strain evidence="2 3">PVAS-1</strain>
    </source>
</reference>
<dbReference type="GO" id="GO:0016787">
    <property type="term" value="F:hydrolase activity"/>
    <property type="evidence" value="ECO:0007669"/>
    <property type="project" value="UniProtKB-KW"/>
</dbReference>
<dbReference type="InterPro" id="IPR022742">
    <property type="entry name" value="Hydrolase_4"/>
</dbReference>